<proteinExistence type="predicted"/>
<dbReference type="EMBL" id="LAZR01007741">
    <property type="protein sequence ID" value="KKM83262.1"/>
    <property type="molecule type" value="Genomic_DNA"/>
</dbReference>
<reference evidence="1" key="1">
    <citation type="journal article" date="2015" name="Nature">
        <title>Complex archaea that bridge the gap between prokaryotes and eukaryotes.</title>
        <authorList>
            <person name="Spang A."/>
            <person name="Saw J.H."/>
            <person name="Jorgensen S.L."/>
            <person name="Zaremba-Niedzwiedzka K."/>
            <person name="Martijn J."/>
            <person name="Lind A.E."/>
            <person name="van Eijk R."/>
            <person name="Schleper C."/>
            <person name="Guy L."/>
            <person name="Ettema T.J."/>
        </authorList>
    </citation>
    <scope>NUCLEOTIDE SEQUENCE</scope>
</reference>
<sequence>MIVKFNTAREFLENLQQDQGRVDRRIVRLAMVKTDAGFEVSGLPVQNISVVATCTIAGQTVRLDRYIGRAVFVDNKIRDDDDEGQKTMALAGELITYLTTSLHPHLDLRAGIIEEGVKICEWENVRCPYCGGVDLQEAGKFDMGQAIMHTVVCRSCTEPFAITCHD</sequence>
<name>A0A0F9NPR3_9ZZZZ</name>
<comment type="caution">
    <text evidence="1">The sequence shown here is derived from an EMBL/GenBank/DDBJ whole genome shotgun (WGS) entry which is preliminary data.</text>
</comment>
<accession>A0A0F9NPR3</accession>
<evidence type="ECO:0000313" key="1">
    <source>
        <dbReference type="EMBL" id="KKM83262.1"/>
    </source>
</evidence>
<protein>
    <submittedName>
        <fullName evidence="1">Uncharacterized protein</fullName>
    </submittedName>
</protein>
<dbReference type="AlphaFoldDB" id="A0A0F9NPR3"/>
<organism evidence="1">
    <name type="scientific">marine sediment metagenome</name>
    <dbReference type="NCBI Taxonomy" id="412755"/>
    <lineage>
        <taxon>unclassified sequences</taxon>
        <taxon>metagenomes</taxon>
        <taxon>ecological metagenomes</taxon>
    </lineage>
</organism>
<gene>
    <name evidence="1" type="ORF">LCGC14_1311190</name>
</gene>